<evidence type="ECO:0000256" key="2">
    <source>
        <dbReference type="ARBA" id="ARBA00009347"/>
    </source>
</evidence>
<evidence type="ECO:0000313" key="11">
    <source>
        <dbReference type="EMBL" id="QCQ22491.1"/>
    </source>
</evidence>
<evidence type="ECO:0000259" key="8">
    <source>
        <dbReference type="Pfam" id="PF00441"/>
    </source>
</evidence>
<keyword evidence="4 7" id="KW-0285">Flavoprotein</keyword>
<dbReference type="OrthoDB" id="9765339at2"/>
<dbReference type="GO" id="GO:0050660">
    <property type="term" value="F:flavin adenine dinucleotide binding"/>
    <property type="evidence" value="ECO:0007669"/>
    <property type="project" value="InterPro"/>
</dbReference>
<proteinExistence type="inferred from homology"/>
<dbReference type="Proteomes" id="UP000298602">
    <property type="component" value="Chromosome"/>
</dbReference>
<evidence type="ECO:0000256" key="5">
    <source>
        <dbReference type="ARBA" id="ARBA00022827"/>
    </source>
</evidence>
<dbReference type="PANTHER" id="PTHR43884">
    <property type="entry name" value="ACYL-COA DEHYDROGENASE"/>
    <property type="match status" value="1"/>
</dbReference>
<evidence type="ECO:0000256" key="4">
    <source>
        <dbReference type="ARBA" id="ARBA00022630"/>
    </source>
</evidence>
<dbReference type="SUPFAM" id="SSF56645">
    <property type="entry name" value="Acyl-CoA dehydrogenase NM domain-like"/>
    <property type="match status" value="1"/>
</dbReference>
<feature type="domain" description="Acyl-CoA oxidase/dehydrogenase middle" evidence="9">
    <location>
        <begin position="143"/>
        <end position="238"/>
    </location>
</feature>
<dbReference type="FunFam" id="2.40.110.10:FF:000002">
    <property type="entry name" value="Acyl-CoA dehydrogenase fadE12"/>
    <property type="match status" value="1"/>
</dbReference>
<dbReference type="KEGG" id="dax:FDQ92_10150"/>
<evidence type="ECO:0000313" key="12">
    <source>
        <dbReference type="Proteomes" id="UP000298602"/>
    </source>
</evidence>
<evidence type="ECO:0000259" key="9">
    <source>
        <dbReference type="Pfam" id="PF02770"/>
    </source>
</evidence>
<dbReference type="InterPro" id="IPR009075">
    <property type="entry name" value="AcylCo_DH/oxidase_C"/>
</dbReference>
<keyword evidence="6 7" id="KW-0560">Oxidoreductase</keyword>
<dbReference type="InterPro" id="IPR013786">
    <property type="entry name" value="AcylCoA_DH/ox_N"/>
</dbReference>
<accession>A0A4V1ERQ8</accession>
<evidence type="ECO:0000256" key="6">
    <source>
        <dbReference type="ARBA" id="ARBA00023002"/>
    </source>
</evidence>
<feature type="domain" description="Acyl-CoA dehydrogenase/oxidase N-terminal" evidence="10">
    <location>
        <begin position="45"/>
        <end position="138"/>
    </location>
</feature>
<dbReference type="Pfam" id="PF02770">
    <property type="entry name" value="Acyl-CoA_dh_M"/>
    <property type="match status" value="1"/>
</dbReference>
<dbReference type="InterPro" id="IPR006091">
    <property type="entry name" value="Acyl-CoA_Oxase/DH_mid-dom"/>
</dbReference>
<evidence type="ECO:0000256" key="3">
    <source>
        <dbReference type="ARBA" id="ARBA00011881"/>
    </source>
</evidence>
<evidence type="ECO:0000256" key="1">
    <source>
        <dbReference type="ARBA" id="ARBA00001974"/>
    </source>
</evidence>
<name>A0A4V1ERQ8_9BACT</name>
<evidence type="ECO:0008006" key="13">
    <source>
        <dbReference type="Google" id="ProtNLM"/>
    </source>
</evidence>
<keyword evidence="12" id="KW-1185">Reference proteome</keyword>
<gene>
    <name evidence="11" type="ORF">FDQ92_10150</name>
</gene>
<feature type="domain" description="Acyl-CoA dehydrogenase/oxidase C-terminal" evidence="8">
    <location>
        <begin position="250"/>
        <end position="392"/>
    </location>
</feature>
<dbReference type="InterPro" id="IPR036250">
    <property type="entry name" value="AcylCo_DH-like_C"/>
</dbReference>
<dbReference type="InterPro" id="IPR046373">
    <property type="entry name" value="Acyl-CoA_Oxase/DH_mid-dom_sf"/>
</dbReference>
<dbReference type="Pfam" id="PF00441">
    <property type="entry name" value="Acyl-CoA_dh_1"/>
    <property type="match status" value="1"/>
</dbReference>
<dbReference type="Gene3D" id="1.10.540.10">
    <property type="entry name" value="Acyl-CoA dehydrogenase/oxidase, N-terminal domain"/>
    <property type="match status" value="1"/>
</dbReference>
<dbReference type="FunFam" id="1.10.540.10:FF:000001">
    <property type="entry name" value="Very long-chain-specific acyl-CoA dehydrogenase, mitochondrial"/>
    <property type="match status" value="1"/>
</dbReference>
<dbReference type="Gene3D" id="2.40.110.10">
    <property type="entry name" value="Butyryl-CoA Dehydrogenase, subunit A, domain 2"/>
    <property type="match status" value="1"/>
</dbReference>
<keyword evidence="5 7" id="KW-0274">FAD</keyword>
<dbReference type="RefSeq" id="WP_137424699.1">
    <property type="nucleotide sequence ID" value="NZ_CP040098.1"/>
</dbReference>
<dbReference type="SUPFAM" id="SSF47203">
    <property type="entry name" value="Acyl-CoA dehydrogenase C-terminal domain-like"/>
    <property type="match status" value="1"/>
</dbReference>
<dbReference type="PANTHER" id="PTHR43884:SF9">
    <property type="entry name" value="COMPLEX I ASSEMBLY FACTOR ACAD9, MITOCHONDRIAL"/>
    <property type="match status" value="1"/>
</dbReference>
<evidence type="ECO:0000256" key="7">
    <source>
        <dbReference type="RuleBase" id="RU362125"/>
    </source>
</evidence>
<reference evidence="11 12" key="2">
    <citation type="submission" date="2019-05" db="EMBL/GenBank/DDBJ databases">
        <authorList>
            <person name="Suflita J.M."/>
            <person name="Marks C.R."/>
        </authorList>
    </citation>
    <scope>NUCLEOTIDE SEQUENCE [LARGE SCALE GENOMIC DNA]</scope>
    <source>
        <strain evidence="11 12">ALDC</strain>
    </source>
</reference>
<comment type="cofactor">
    <cofactor evidence="1 7">
        <name>FAD</name>
        <dbReference type="ChEBI" id="CHEBI:57692"/>
    </cofactor>
</comment>
<comment type="subunit">
    <text evidence="3">Homotetramer.</text>
</comment>
<sequence>MPDTGFMEKTYQGVLDEQVLRSLEVVADREKIRRVTEGYEGLLKEYPPQALEARGRVPREMLRKMADLGLFGLSIPESYGGMGLNLFEYLETIKELSKTDLSVALVSIAHLSIGIKGIHLFGTEEQKRKYLVPAASGEMIFSYALTEPRVGSDAKHIETQAALSQDETHYVLNGQKTYITNANYAGGLTVFAQLDPANPGHMGAFIVETSWEGVKIGEDMPKMGLKASSTAAIQFKDVRVPRENLLGRPGDGFKIAMTILNFGRLGLGAASVGHMEQAVEDMSRRARSRFQFGVPIEDFPLIQEKIARARVHAFASDAMNTLTASLLEQDPHRNVAIETSHCKLFGTTRAWDALYDALQVSGGSGYLATQPYEKRMRDFRVTTIFEGTTEIHSIYPPLFALRRMSRRLDATRQGRFAVLKFYWKQLTRRMQWPLKPPDRSLKKALRLAKANARSIRWLLLAGSLWHRKNMPRQEFLLRRITHLSVTAYALLAAVARLLPDAERGALREEHRILLEALVAEAREIRRANRRFLDSSRERKVPGVLEVVRREVP</sequence>
<dbReference type="InterPro" id="IPR037069">
    <property type="entry name" value="AcylCoA_DH/ox_N_sf"/>
</dbReference>
<evidence type="ECO:0000259" key="10">
    <source>
        <dbReference type="Pfam" id="PF02771"/>
    </source>
</evidence>
<organism evidence="11 12">
    <name type="scientific">Desulfoglaeba alkanexedens ALDC</name>
    <dbReference type="NCBI Taxonomy" id="980445"/>
    <lineage>
        <taxon>Bacteria</taxon>
        <taxon>Pseudomonadati</taxon>
        <taxon>Thermodesulfobacteriota</taxon>
        <taxon>Syntrophobacteria</taxon>
        <taxon>Syntrophobacterales</taxon>
        <taxon>Syntrophobacteraceae</taxon>
        <taxon>Desulfoglaeba</taxon>
    </lineage>
</organism>
<dbReference type="AlphaFoldDB" id="A0A4V1ERQ8"/>
<dbReference type="EMBL" id="CP040098">
    <property type="protein sequence ID" value="QCQ22491.1"/>
    <property type="molecule type" value="Genomic_DNA"/>
</dbReference>
<reference evidence="11 12" key="1">
    <citation type="submission" date="2019-05" db="EMBL/GenBank/DDBJ databases">
        <title>The Complete Genome Sequence of the n-alkane-degrading Desulfoglaeba alkanexedens ALDC reveals multiple alkylsuccinate synthase gene clusters.</title>
        <authorList>
            <person name="Callaghan A.V."/>
            <person name="Davidova I.A."/>
            <person name="Duncan K.E."/>
            <person name="Morris B."/>
            <person name="McInerney M.J."/>
        </authorList>
    </citation>
    <scope>NUCLEOTIDE SEQUENCE [LARGE SCALE GENOMIC DNA]</scope>
    <source>
        <strain evidence="11 12">ALDC</strain>
    </source>
</reference>
<dbReference type="InterPro" id="IPR009100">
    <property type="entry name" value="AcylCoA_DH/oxidase_NM_dom_sf"/>
</dbReference>
<dbReference type="Pfam" id="PF02771">
    <property type="entry name" value="Acyl-CoA_dh_N"/>
    <property type="match status" value="1"/>
</dbReference>
<comment type="similarity">
    <text evidence="2 7">Belongs to the acyl-CoA dehydrogenase family.</text>
</comment>
<dbReference type="Gene3D" id="1.20.140.10">
    <property type="entry name" value="Butyryl-CoA Dehydrogenase, subunit A, domain 3"/>
    <property type="match status" value="1"/>
</dbReference>
<dbReference type="GO" id="GO:0003995">
    <property type="term" value="F:acyl-CoA dehydrogenase activity"/>
    <property type="evidence" value="ECO:0007669"/>
    <property type="project" value="TreeGrafter"/>
</dbReference>
<protein>
    <recommendedName>
        <fullName evidence="13">Acyl-CoA dehydrogenase</fullName>
    </recommendedName>
</protein>